<sequence length="121" mass="13628">MKTVQIYRTGTSCANASAQTAQNSPQTAKSNVLLHQDYAPHLSLLLSGPFSDQIEKPEQMQKIREALRSWFMAWIPNWEGKPGPTLNEAIGIYQDLDEFLSDLVLVCCEYQLQRSVEAKQA</sequence>
<evidence type="ECO:0000313" key="2">
    <source>
        <dbReference type="Proteomes" id="UP001202180"/>
    </source>
</evidence>
<gene>
    <name evidence="1" type="ORF">M0L20_29605</name>
</gene>
<proteinExistence type="predicted"/>
<dbReference type="Proteomes" id="UP001202180">
    <property type="component" value="Unassembled WGS sequence"/>
</dbReference>
<keyword evidence="2" id="KW-1185">Reference proteome</keyword>
<evidence type="ECO:0000313" key="1">
    <source>
        <dbReference type="EMBL" id="MCK8496059.1"/>
    </source>
</evidence>
<dbReference type="RefSeq" id="WP_248480919.1">
    <property type="nucleotide sequence ID" value="NZ_JALPRF010000015.1"/>
</dbReference>
<protein>
    <submittedName>
        <fullName evidence="1">Uncharacterized protein</fullName>
    </submittedName>
</protein>
<reference evidence="1 2" key="1">
    <citation type="submission" date="2022-04" db="EMBL/GenBank/DDBJ databases">
        <title>Spirosoma sp. strain RP8 genome sequencing and assembly.</title>
        <authorList>
            <person name="Jung Y."/>
        </authorList>
    </citation>
    <scope>NUCLEOTIDE SEQUENCE [LARGE SCALE GENOMIC DNA]</scope>
    <source>
        <strain evidence="1 2">RP8</strain>
    </source>
</reference>
<name>A0ABT0HV89_9BACT</name>
<comment type="caution">
    <text evidence="1">The sequence shown here is derived from an EMBL/GenBank/DDBJ whole genome shotgun (WGS) entry which is preliminary data.</text>
</comment>
<dbReference type="EMBL" id="JALPRF010000015">
    <property type="protein sequence ID" value="MCK8496059.1"/>
    <property type="molecule type" value="Genomic_DNA"/>
</dbReference>
<accession>A0ABT0HV89</accession>
<organism evidence="1 2">
    <name type="scientific">Spirosoma liriopis</name>
    <dbReference type="NCBI Taxonomy" id="2937440"/>
    <lineage>
        <taxon>Bacteria</taxon>
        <taxon>Pseudomonadati</taxon>
        <taxon>Bacteroidota</taxon>
        <taxon>Cytophagia</taxon>
        <taxon>Cytophagales</taxon>
        <taxon>Cytophagaceae</taxon>
        <taxon>Spirosoma</taxon>
    </lineage>
</organism>